<accession>A0ABS5TE81</accession>
<evidence type="ECO:0000259" key="3">
    <source>
        <dbReference type="Pfam" id="PF00685"/>
    </source>
</evidence>
<comment type="caution">
    <text evidence="4">The sequence shown here is derived from an EMBL/GenBank/DDBJ whole genome shotgun (WGS) entry which is preliminary data.</text>
</comment>
<dbReference type="SUPFAM" id="SSF52540">
    <property type="entry name" value="P-loop containing nucleoside triphosphate hydrolases"/>
    <property type="match status" value="1"/>
</dbReference>
<dbReference type="RefSeq" id="WP_214154713.1">
    <property type="nucleotide sequence ID" value="NZ_JAHBAY010000002.1"/>
</dbReference>
<evidence type="ECO:0000313" key="4">
    <source>
        <dbReference type="EMBL" id="MBT0768418.1"/>
    </source>
</evidence>
<reference evidence="4 5" key="1">
    <citation type="submission" date="2021-05" db="EMBL/GenBank/DDBJ databases">
        <title>Kineosporia and Streptomyces sp. nov. two new marine actinobacteria isolated from Coral.</title>
        <authorList>
            <person name="Buangrab K."/>
            <person name="Sutthacheep M."/>
            <person name="Yeemin T."/>
            <person name="Harunari E."/>
            <person name="Igarashi Y."/>
            <person name="Kanchanasin P."/>
            <person name="Tanasupawat S."/>
            <person name="Phongsopitanun W."/>
        </authorList>
    </citation>
    <scope>NUCLEOTIDE SEQUENCE [LARGE SCALE GENOMIC DNA]</scope>
    <source>
        <strain evidence="4 5">J2-2</strain>
    </source>
</reference>
<sequence length="293" mass="32372">MPMPARVYDSPRDDGSRWAEFAFRPGDVVVSAPAKSGTTWSQMICALLLRGPGEQPVPLGEISPWLDARTMPRAEVFAALEAQPGRRVIKTHTPLDGVPVVPGVHYLVVARHPLDAAVSLYHQFGNMDRAELRRRQGRGDGPVPALPPLREWLREWIFADADPVSVPTGLAGMLHHPAVAWPRRHDENVLLVHYADLSADPAGQIRRIATFLLVEMPDEAMPDLVRATGLDAMRAQADQLISRALPFRDRAAFFRSGRSGTGLEAVDAQTLAHYRERAARLLPAGLSEWLHRP</sequence>
<dbReference type="InterPro" id="IPR000863">
    <property type="entry name" value="Sulfotransferase_dom"/>
</dbReference>
<evidence type="ECO:0000256" key="1">
    <source>
        <dbReference type="ARBA" id="ARBA00005771"/>
    </source>
</evidence>
<feature type="domain" description="Sulfotransferase" evidence="3">
    <location>
        <begin position="26"/>
        <end position="260"/>
    </location>
</feature>
<comment type="similarity">
    <text evidence="1">Belongs to the sulfotransferase 1 family.</text>
</comment>
<dbReference type="Gene3D" id="3.40.50.300">
    <property type="entry name" value="P-loop containing nucleotide triphosphate hydrolases"/>
    <property type="match status" value="1"/>
</dbReference>
<evidence type="ECO:0000256" key="2">
    <source>
        <dbReference type="ARBA" id="ARBA00022679"/>
    </source>
</evidence>
<dbReference type="EMBL" id="JAHBAY010000002">
    <property type="protein sequence ID" value="MBT0768418.1"/>
    <property type="molecule type" value="Genomic_DNA"/>
</dbReference>
<dbReference type="Proteomes" id="UP001197247">
    <property type="component" value="Unassembled WGS sequence"/>
</dbReference>
<gene>
    <name evidence="4" type="ORF">KIH74_05750</name>
</gene>
<protein>
    <submittedName>
        <fullName evidence="4">Sulfotransferase domain-containing protein</fullName>
    </submittedName>
</protein>
<dbReference type="InterPro" id="IPR027417">
    <property type="entry name" value="P-loop_NTPase"/>
</dbReference>
<keyword evidence="2" id="KW-0808">Transferase</keyword>
<dbReference type="PANTHER" id="PTHR11783">
    <property type="entry name" value="SULFOTRANSFERASE SULT"/>
    <property type="match status" value="1"/>
</dbReference>
<dbReference type="Pfam" id="PF00685">
    <property type="entry name" value="Sulfotransfer_1"/>
    <property type="match status" value="1"/>
</dbReference>
<keyword evidence="5" id="KW-1185">Reference proteome</keyword>
<name>A0ABS5TE81_9ACTN</name>
<proteinExistence type="inferred from homology"/>
<evidence type="ECO:0000313" key="5">
    <source>
        <dbReference type="Proteomes" id="UP001197247"/>
    </source>
</evidence>
<organism evidence="4 5">
    <name type="scientific">Kineosporia corallincola</name>
    <dbReference type="NCBI Taxonomy" id="2835133"/>
    <lineage>
        <taxon>Bacteria</taxon>
        <taxon>Bacillati</taxon>
        <taxon>Actinomycetota</taxon>
        <taxon>Actinomycetes</taxon>
        <taxon>Kineosporiales</taxon>
        <taxon>Kineosporiaceae</taxon>
        <taxon>Kineosporia</taxon>
    </lineage>
</organism>